<organism evidence="2 3">
    <name type="scientific">Physcomitrium patens</name>
    <name type="common">Spreading-leaved earth moss</name>
    <name type="synonym">Physcomitrella patens</name>
    <dbReference type="NCBI Taxonomy" id="3218"/>
    <lineage>
        <taxon>Eukaryota</taxon>
        <taxon>Viridiplantae</taxon>
        <taxon>Streptophyta</taxon>
        <taxon>Embryophyta</taxon>
        <taxon>Bryophyta</taxon>
        <taxon>Bryophytina</taxon>
        <taxon>Bryopsida</taxon>
        <taxon>Funariidae</taxon>
        <taxon>Funariales</taxon>
        <taxon>Funariaceae</taxon>
        <taxon>Physcomitrium</taxon>
    </lineage>
</organism>
<dbReference type="PANTHER" id="PTHR36374">
    <property type="entry name" value="OS01G0969000 PROTEIN"/>
    <property type="match status" value="1"/>
</dbReference>
<reference evidence="2" key="3">
    <citation type="submission" date="2020-12" db="UniProtKB">
        <authorList>
            <consortium name="EnsemblPlants"/>
        </authorList>
    </citation>
    <scope>IDENTIFICATION</scope>
</reference>
<dbReference type="Proteomes" id="UP000006727">
    <property type="component" value="Chromosome 3"/>
</dbReference>
<name>A0A7I4DIW2_PHYPA</name>
<feature type="compositionally biased region" description="Basic and acidic residues" evidence="1">
    <location>
        <begin position="1"/>
        <end position="18"/>
    </location>
</feature>
<evidence type="ECO:0000313" key="2">
    <source>
        <dbReference type="EnsemblPlants" id="Pp3c3_26420V3.2"/>
    </source>
</evidence>
<reference evidence="2 3" key="1">
    <citation type="journal article" date="2008" name="Science">
        <title>The Physcomitrella genome reveals evolutionary insights into the conquest of land by plants.</title>
        <authorList>
            <person name="Rensing S."/>
            <person name="Lang D."/>
            <person name="Zimmer A."/>
            <person name="Terry A."/>
            <person name="Salamov A."/>
            <person name="Shapiro H."/>
            <person name="Nishiyama T."/>
            <person name="Perroud P.-F."/>
            <person name="Lindquist E."/>
            <person name="Kamisugi Y."/>
            <person name="Tanahashi T."/>
            <person name="Sakakibara K."/>
            <person name="Fujita T."/>
            <person name="Oishi K."/>
            <person name="Shin-I T."/>
            <person name="Kuroki Y."/>
            <person name="Toyoda A."/>
            <person name="Suzuki Y."/>
            <person name="Hashimoto A."/>
            <person name="Yamaguchi K."/>
            <person name="Sugano A."/>
            <person name="Kohara Y."/>
            <person name="Fujiyama A."/>
            <person name="Anterola A."/>
            <person name="Aoki S."/>
            <person name="Ashton N."/>
            <person name="Barbazuk W.B."/>
            <person name="Barker E."/>
            <person name="Bennetzen J."/>
            <person name="Bezanilla M."/>
            <person name="Blankenship R."/>
            <person name="Cho S.H."/>
            <person name="Dutcher S."/>
            <person name="Estelle M."/>
            <person name="Fawcett J.A."/>
            <person name="Gundlach H."/>
            <person name="Hanada K."/>
            <person name="Heyl A."/>
            <person name="Hicks K.A."/>
            <person name="Hugh J."/>
            <person name="Lohr M."/>
            <person name="Mayer K."/>
            <person name="Melkozernov A."/>
            <person name="Murata T."/>
            <person name="Nelson D."/>
            <person name="Pils B."/>
            <person name="Prigge M."/>
            <person name="Reiss B."/>
            <person name="Renner T."/>
            <person name="Rombauts S."/>
            <person name="Rushton P."/>
            <person name="Sanderfoot A."/>
            <person name="Schween G."/>
            <person name="Shiu S.-H."/>
            <person name="Stueber K."/>
            <person name="Theodoulou F.L."/>
            <person name="Tu H."/>
            <person name="Van de Peer Y."/>
            <person name="Verrier P.J."/>
            <person name="Waters E."/>
            <person name="Wood A."/>
            <person name="Yang L."/>
            <person name="Cove D."/>
            <person name="Cuming A."/>
            <person name="Hasebe M."/>
            <person name="Lucas S."/>
            <person name="Mishler D.B."/>
            <person name="Reski R."/>
            <person name="Grigoriev I."/>
            <person name="Quatrano R.S."/>
            <person name="Boore J.L."/>
        </authorList>
    </citation>
    <scope>NUCLEOTIDE SEQUENCE [LARGE SCALE GENOMIC DNA]</scope>
    <source>
        <strain evidence="2 3">cv. Gransden 2004</strain>
    </source>
</reference>
<feature type="region of interest" description="Disordered" evidence="1">
    <location>
        <begin position="1"/>
        <end position="20"/>
    </location>
</feature>
<sequence>MESVEQLRSEEGGDEVLKKGPLIARFPRQSPVVEPVKLESEVPEVESKPARNMIQVYLMAAYLVGRWAWARYQERQQRPKFDGRRKSPKDDSLF</sequence>
<dbReference type="PANTHER" id="PTHR36374:SF1">
    <property type="entry name" value="OS01G0969000 PROTEIN"/>
    <property type="match status" value="1"/>
</dbReference>
<dbReference type="Gramene" id="Pp3c3_26420V3.2">
    <property type="protein sequence ID" value="Pp3c3_26420V3.2"/>
    <property type="gene ID" value="Pp3c3_26420"/>
</dbReference>
<dbReference type="EMBL" id="ABEU02000003">
    <property type="status" value="NOT_ANNOTATED_CDS"/>
    <property type="molecule type" value="Genomic_DNA"/>
</dbReference>
<dbReference type="EnsemblPlants" id="Pp3c3_26420V3.2">
    <property type="protein sequence ID" value="Pp3c3_26420V3.2"/>
    <property type="gene ID" value="Pp3c3_26420"/>
</dbReference>
<keyword evidence="3" id="KW-1185">Reference proteome</keyword>
<reference evidence="2 3" key="2">
    <citation type="journal article" date="2018" name="Plant J.">
        <title>The Physcomitrella patens chromosome-scale assembly reveals moss genome structure and evolution.</title>
        <authorList>
            <person name="Lang D."/>
            <person name="Ullrich K.K."/>
            <person name="Murat F."/>
            <person name="Fuchs J."/>
            <person name="Jenkins J."/>
            <person name="Haas F.B."/>
            <person name="Piednoel M."/>
            <person name="Gundlach H."/>
            <person name="Van Bel M."/>
            <person name="Meyberg R."/>
            <person name="Vives C."/>
            <person name="Morata J."/>
            <person name="Symeonidi A."/>
            <person name="Hiss M."/>
            <person name="Muchero W."/>
            <person name="Kamisugi Y."/>
            <person name="Saleh O."/>
            <person name="Blanc G."/>
            <person name="Decker E.L."/>
            <person name="van Gessel N."/>
            <person name="Grimwood J."/>
            <person name="Hayes R.D."/>
            <person name="Graham S.W."/>
            <person name="Gunter L.E."/>
            <person name="McDaniel S.F."/>
            <person name="Hoernstein S.N.W."/>
            <person name="Larsson A."/>
            <person name="Li F.W."/>
            <person name="Perroud P.F."/>
            <person name="Phillips J."/>
            <person name="Ranjan P."/>
            <person name="Rokshar D.S."/>
            <person name="Rothfels C.J."/>
            <person name="Schneider L."/>
            <person name="Shu S."/>
            <person name="Stevenson D.W."/>
            <person name="Thummler F."/>
            <person name="Tillich M."/>
            <person name="Villarreal Aguilar J.C."/>
            <person name="Widiez T."/>
            <person name="Wong G.K."/>
            <person name="Wymore A."/>
            <person name="Zhang Y."/>
            <person name="Zimmer A.D."/>
            <person name="Quatrano R.S."/>
            <person name="Mayer K.F.X."/>
            <person name="Goodstein D."/>
            <person name="Casacuberta J.M."/>
            <person name="Vandepoele K."/>
            <person name="Reski R."/>
            <person name="Cuming A.C."/>
            <person name="Tuskan G.A."/>
            <person name="Maumus F."/>
            <person name="Salse J."/>
            <person name="Schmutz J."/>
            <person name="Rensing S.A."/>
        </authorList>
    </citation>
    <scope>NUCLEOTIDE SEQUENCE [LARGE SCALE GENOMIC DNA]</scope>
    <source>
        <strain evidence="2 3">cv. Gransden 2004</strain>
    </source>
</reference>
<evidence type="ECO:0000256" key="1">
    <source>
        <dbReference type="SAM" id="MobiDB-lite"/>
    </source>
</evidence>
<evidence type="ECO:0000313" key="3">
    <source>
        <dbReference type="Proteomes" id="UP000006727"/>
    </source>
</evidence>
<dbReference type="AlphaFoldDB" id="A0A7I4DIW2"/>
<protein>
    <submittedName>
        <fullName evidence="2">Uncharacterized protein</fullName>
    </submittedName>
</protein>
<accession>A0A7I4DIW2</accession>
<proteinExistence type="predicted"/>